<dbReference type="InterPro" id="IPR036259">
    <property type="entry name" value="MFS_trans_sf"/>
</dbReference>
<feature type="region of interest" description="Disordered" evidence="6">
    <location>
        <begin position="254"/>
        <end position="289"/>
    </location>
</feature>
<evidence type="ECO:0000256" key="7">
    <source>
        <dbReference type="SAM" id="Phobius"/>
    </source>
</evidence>
<evidence type="ECO:0000256" key="1">
    <source>
        <dbReference type="ARBA" id="ARBA00004127"/>
    </source>
</evidence>
<dbReference type="PROSITE" id="PS50850">
    <property type="entry name" value="MFS"/>
    <property type="match status" value="1"/>
</dbReference>
<dbReference type="PANTHER" id="PTHR23501">
    <property type="entry name" value="MAJOR FACILITATOR SUPERFAMILY"/>
    <property type="match status" value="1"/>
</dbReference>
<feature type="transmembrane region" description="Helical" evidence="7">
    <location>
        <begin position="50"/>
        <end position="69"/>
    </location>
</feature>
<dbReference type="EMBL" id="LR590463">
    <property type="protein sequence ID" value="VTP63132.1"/>
    <property type="molecule type" value="Genomic_DNA"/>
</dbReference>
<evidence type="ECO:0000256" key="3">
    <source>
        <dbReference type="ARBA" id="ARBA00022692"/>
    </source>
</evidence>
<organism evidence="9 10">
    <name type="scientific">Serratia rubidaea</name>
    <name type="common">Serratia marinorubra</name>
    <dbReference type="NCBI Taxonomy" id="61652"/>
    <lineage>
        <taxon>Bacteria</taxon>
        <taxon>Pseudomonadati</taxon>
        <taxon>Pseudomonadota</taxon>
        <taxon>Gammaproteobacteria</taxon>
        <taxon>Enterobacterales</taxon>
        <taxon>Yersiniaceae</taxon>
        <taxon>Serratia</taxon>
    </lineage>
</organism>
<proteinExistence type="predicted"/>
<sequence>MTNDLFATRVAHRPLILIACMLAMFMSAIEATIVATAMPTIIADLGGFSLLGWVFAVYLLTQAITIPIYGRLADLYGRKRVFFFGAALFLLGSILCGFSPNMYWLIGFRLLQGLGAGAVMPIATTIIGDVYGPDERPKVMGLPVQRVGLFRHYRPAAGGVYRRTSAVGAGVLGQSADRPAGNGAAGALSALRRAGAQPCAGLGGHRLDDAVRRQPAAGAAAGGYTGDLGGADAAAGGVVAVAAGASGTARAGAAVSAGAVAQPGDRRRQRRRPGDRRGDDGHQRLPAHLYSGGYGRLAAAGRHHAGADVDRAGRWPAPSAAG</sequence>
<reference evidence="9 10" key="1">
    <citation type="submission" date="2019-05" db="EMBL/GenBank/DDBJ databases">
        <authorList>
            <consortium name="Pathogen Informatics"/>
        </authorList>
    </citation>
    <scope>NUCLEOTIDE SEQUENCE [LARGE SCALE GENOMIC DNA]</scope>
    <source>
        <strain evidence="9 10">NCTC12971</strain>
    </source>
</reference>
<feature type="domain" description="Major facilitator superfamily (MFS) profile" evidence="8">
    <location>
        <begin position="16"/>
        <end position="322"/>
    </location>
</feature>
<feature type="transmembrane region" description="Helical" evidence="7">
    <location>
        <begin position="81"/>
        <end position="104"/>
    </location>
</feature>
<dbReference type="InterPro" id="IPR011701">
    <property type="entry name" value="MFS"/>
</dbReference>
<dbReference type="AlphaFoldDB" id="A0A4U9HGI2"/>
<gene>
    <name evidence="9" type="primary">bmr3_1</name>
    <name evidence="9" type="ORF">NCTC12971_02987</name>
</gene>
<accession>A0A4U9HGI2</accession>
<dbReference type="SUPFAM" id="SSF103473">
    <property type="entry name" value="MFS general substrate transporter"/>
    <property type="match status" value="1"/>
</dbReference>
<name>A0A4U9HGI2_SERRU</name>
<dbReference type="GO" id="GO:0012505">
    <property type="term" value="C:endomembrane system"/>
    <property type="evidence" value="ECO:0007669"/>
    <property type="project" value="UniProtKB-SubCell"/>
</dbReference>
<keyword evidence="3 7" id="KW-0812">Transmembrane</keyword>
<dbReference type="Proteomes" id="UP000307968">
    <property type="component" value="Chromosome"/>
</dbReference>
<keyword evidence="4 7" id="KW-1133">Transmembrane helix</keyword>
<evidence type="ECO:0000313" key="10">
    <source>
        <dbReference type="Proteomes" id="UP000307968"/>
    </source>
</evidence>
<dbReference type="GO" id="GO:0005886">
    <property type="term" value="C:plasma membrane"/>
    <property type="evidence" value="ECO:0007669"/>
    <property type="project" value="TreeGrafter"/>
</dbReference>
<evidence type="ECO:0000256" key="2">
    <source>
        <dbReference type="ARBA" id="ARBA00022448"/>
    </source>
</evidence>
<evidence type="ECO:0000256" key="5">
    <source>
        <dbReference type="ARBA" id="ARBA00023136"/>
    </source>
</evidence>
<feature type="compositionally biased region" description="Low complexity" evidence="6">
    <location>
        <begin position="254"/>
        <end position="263"/>
    </location>
</feature>
<comment type="subcellular location">
    <subcellularLocation>
        <location evidence="1">Endomembrane system</location>
        <topology evidence="1">Multi-pass membrane protein</topology>
    </subcellularLocation>
</comment>
<keyword evidence="2" id="KW-0813">Transport</keyword>
<dbReference type="Gene3D" id="1.20.1720.10">
    <property type="entry name" value="Multidrug resistance protein D"/>
    <property type="match status" value="1"/>
</dbReference>
<dbReference type="Pfam" id="PF07690">
    <property type="entry name" value="MFS_1"/>
    <property type="match status" value="1"/>
</dbReference>
<protein>
    <submittedName>
        <fullName evidence="9">Multidrug-efflux transporter 3</fullName>
    </submittedName>
</protein>
<evidence type="ECO:0000313" key="9">
    <source>
        <dbReference type="EMBL" id="VTP63132.1"/>
    </source>
</evidence>
<dbReference type="InterPro" id="IPR020846">
    <property type="entry name" value="MFS_dom"/>
</dbReference>
<dbReference type="GO" id="GO:0022857">
    <property type="term" value="F:transmembrane transporter activity"/>
    <property type="evidence" value="ECO:0007669"/>
    <property type="project" value="InterPro"/>
</dbReference>
<dbReference type="PANTHER" id="PTHR23501:SF191">
    <property type="entry name" value="VACUOLAR BASIC AMINO ACID TRANSPORTER 4"/>
    <property type="match status" value="1"/>
</dbReference>
<evidence type="ECO:0000256" key="4">
    <source>
        <dbReference type="ARBA" id="ARBA00022989"/>
    </source>
</evidence>
<feature type="transmembrane region" description="Helical" evidence="7">
    <location>
        <begin position="15"/>
        <end position="38"/>
    </location>
</feature>
<evidence type="ECO:0000259" key="8">
    <source>
        <dbReference type="PROSITE" id="PS50850"/>
    </source>
</evidence>
<evidence type="ECO:0000256" key="6">
    <source>
        <dbReference type="SAM" id="MobiDB-lite"/>
    </source>
</evidence>
<keyword evidence="5 7" id="KW-0472">Membrane</keyword>